<evidence type="ECO:0000313" key="8">
    <source>
        <dbReference type="Proteomes" id="UP000324897"/>
    </source>
</evidence>
<dbReference type="InterPro" id="IPR001841">
    <property type="entry name" value="Znf_RING"/>
</dbReference>
<dbReference type="EMBL" id="RWGY01000011">
    <property type="protein sequence ID" value="TVU29908.1"/>
    <property type="molecule type" value="Genomic_DNA"/>
</dbReference>
<evidence type="ECO:0000256" key="4">
    <source>
        <dbReference type="PROSITE-ProRule" id="PRU00175"/>
    </source>
</evidence>
<feature type="coiled-coil region" evidence="5">
    <location>
        <begin position="104"/>
        <end position="131"/>
    </location>
</feature>
<dbReference type="AlphaFoldDB" id="A0A5J9V356"/>
<keyword evidence="1" id="KW-0479">Metal-binding</keyword>
<dbReference type="InterPro" id="IPR013083">
    <property type="entry name" value="Znf_RING/FYVE/PHD"/>
</dbReference>
<dbReference type="CDD" id="cd16649">
    <property type="entry name" value="mRING-HC-C3HC5_CGRF1-like"/>
    <property type="match status" value="1"/>
</dbReference>
<dbReference type="GO" id="GO:0008270">
    <property type="term" value="F:zinc ion binding"/>
    <property type="evidence" value="ECO:0007669"/>
    <property type="project" value="UniProtKB-KW"/>
</dbReference>
<gene>
    <name evidence="7" type="ORF">EJB05_21499</name>
</gene>
<evidence type="ECO:0000313" key="7">
    <source>
        <dbReference type="EMBL" id="TVU29908.1"/>
    </source>
</evidence>
<evidence type="ECO:0000259" key="6">
    <source>
        <dbReference type="PROSITE" id="PS50089"/>
    </source>
</evidence>
<dbReference type="PANTHER" id="PTHR42647">
    <property type="entry name" value="SBP (S-RIBONUCLEASE BINDING PROTEIN) FAMILY PROTEIN"/>
    <property type="match status" value="1"/>
</dbReference>
<dbReference type="PROSITE" id="PS50089">
    <property type="entry name" value="ZF_RING_2"/>
    <property type="match status" value="1"/>
</dbReference>
<dbReference type="Gramene" id="TVU29908">
    <property type="protein sequence ID" value="TVU29908"/>
    <property type="gene ID" value="EJB05_21499"/>
</dbReference>
<keyword evidence="2 4" id="KW-0863">Zinc-finger</keyword>
<dbReference type="FunFam" id="3.30.40.10:FF:000633">
    <property type="entry name" value="Putative BOI-related E3 ubiquitin-protein ligase 2"/>
    <property type="match status" value="1"/>
</dbReference>
<sequence length="235" mass="24838">MGDVVGAGGMIMDGQRALLPQAFAPAGDAQSRALCSGSATTSGRPACAAPVSQGVLSHLYRHSVDADALIRIENERLRLGLLEARRRHVRAAVSALETAAARRLRDAEAELERSLCRHAELEQKVQQMCAEAQAWQGVAKSHEAVTAGLRSTLDQLLRSPPPRAGAEDAQSCCYEQEDRARSSRGRACKSCGEAEACVLLLPCRHLCLCAGCEAAADACPVCAATKNAALHVLLS</sequence>
<organism evidence="7 8">
    <name type="scientific">Eragrostis curvula</name>
    <name type="common">weeping love grass</name>
    <dbReference type="NCBI Taxonomy" id="38414"/>
    <lineage>
        <taxon>Eukaryota</taxon>
        <taxon>Viridiplantae</taxon>
        <taxon>Streptophyta</taxon>
        <taxon>Embryophyta</taxon>
        <taxon>Tracheophyta</taxon>
        <taxon>Spermatophyta</taxon>
        <taxon>Magnoliopsida</taxon>
        <taxon>Liliopsida</taxon>
        <taxon>Poales</taxon>
        <taxon>Poaceae</taxon>
        <taxon>PACMAD clade</taxon>
        <taxon>Chloridoideae</taxon>
        <taxon>Eragrostideae</taxon>
        <taxon>Eragrostidinae</taxon>
        <taxon>Eragrostis</taxon>
    </lineage>
</organism>
<dbReference type="Gene3D" id="3.30.40.10">
    <property type="entry name" value="Zinc/RING finger domain, C3HC4 (zinc finger)"/>
    <property type="match status" value="1"/>
</dbReference>
<evidence type="ECO:0000256" key="5">
    <source>
        <dbReference type="SAM" id="Coils"/>
    </source>
</evidence>
<name>A0A5J9V356_9POAL</name>
<keyword evidence="5" id="KW-0175">Coiled coil</keyword>
<evidence type="ECO:0000256" key="2">
    <source>
        <dbReference type="ARBA" id="ARBA00022771"/>
    </source>
</evidence>
<reference evidence="7 8" key="1">
    <citation type="journal article" date="2019" name="Sci. Rep.">
        <title>A high-quality genome of Eragrostis curvula grass provides insights into Poaceae evolution and supports new strategies to enhance forage quality.</title>
        <authorList>
            <person name="Carballo J."/>
            <person name="Santos B.A.C.M."/>
            <person name="Zappacosta D."/>
            <person name="Garbus I."/>
            <person name="Selva J.P."/>
            <person name="Gallo C.A."/>
            <person name="Diaz A."/>
            <person name="Albertini E."/>
            <person name="Caccamo M."/>
            <person name="Echenique V."/>
        </authorList>
    </citation>
    <scope>NUCLEOTIDE SEQUENCE [LARGE SCALE GENOMIC DNA]</scope>
    <source>
        <strain evidence="8">cv. Victoria</strain>
        <tissue evidence="7">Leaf</tissue>
    </source>
</reference>
<comment type="caution">
    <text evidence="7">The sequence shown here is derived from an EMBL/GenBank/DDBJ whole genome shotgun (WGS) entry which is preliminary data.</text>
</comment>
<dbReference type="Pfam" id="PF13920">
    <property type="entry name" value="zf-C3HC4_3"/>
    <property type="match status" value="1"/>
</dbReference>
<evidence type="ECO:0000256" key="1">
    <source>
        <dbReference type="ARBA" id="ARBA00022723"/>
    </source>
</evidence>
<protein>
    <recommendedName>
        <fullName evidence="6">RING-type domain-containing protein</fullName>
    </recommendedName>
</protein>
<proteinExistence type="predicted"/>
<accession>A0A5J9V356</accession>
<dbReference type="Proteomes" id="UP000324897">
    <property type="component" value="Chromosome 1"/>
</dbReference>
<evidence type="ECO:0000256" key="3">
    <source>
        <dbReference type="ARBA" id="ARBA00022833"/>
    </source>
</evidence>
<keyword evidence="8" id="KW-1185">Reference proteome</keyword>
<dbReference type="PANTHER" id="PTHR42647:SF38">
    <property type="entry name" value="RING-TYPE DOMAIN-CONTAINING PROTEIN"/>
    <property type="match status" value="1"/>
</dbReference>
<keyword evidence="3" id="KW-0862">Zinc</keyword>
<feature type="domain" description="RING-type" evidence="6">
    <location>
        <begin position="188"/>
        <end position="222"/>
    </location>
</feature>
<dbReference type="OrthoDB" id="1711136at2759"/>
<dbReference type="GO" id="GO:0004842">
    <property type="term" value="F:ubiquitin-protein transferase activity"/>
    <property type="evidence" value="ECO:0007669"/>
    <property type="project" value="TreeGrafter"/>
</dbReference>